<sequence>MCGMSGYGPCKDGLNLHRGVYPLCEFSPLCVGQTDEVCDGLASSRSFPEVDGDEDGAELDDKDEDSTVLISCREAAKPPAVDDDSKPAALCPLDMDVQDMCKSEAARLSIPWPAIQAEVAISRFDRKKLPKARKTGKHVVPVFPELLDEIAVTWRDKP</sequence>
<reference evidence="1 2" key="1">
    <citation type="submission" date="2021-06" db="EMBL/GenBank/DDBJ databases">
        <authorList>
            <person name="Palmer J.M."/>
        </authorList>
    </citation>
    <scope>NUCLEOTIDE SEQUENCE [LARGE SCALE GENOMIC DNA]</scope>
    <source>
        <strain evidence="2">if_2019</strain>
        <tissue evidence="1">Muscle</tissue>
    </source>
</reference>
<organism evidence="1 2">
    <name type="scientific">Ilyodon furcidens</name>
    <name type="common">goldbreast splitfin</name>
    <dbReference type="NCBI Taxonomy" id="33524"/>
    <lineage>
        <taxon>Eukaryota</taxon>
        <taxon>Metazoa</taxon>
        <taxon>Chordata</taxon>
        <taxon>Craniata</taxon>
        <taxon>Vertebrata</taxon>
        <taxon>Euteleostomi</taxon>
        <taxon>Actinopterygii</taxon>
        <taxon>Neopterygii</taxon>
        <taxon>Teleostei</taxon>
        <taxon>Neoteleostei</taxon>
        <taxon>Acanthomorphata</taxon>
        <taxon>Ovalentaria</taxon>
        <taxon>Atherinomorphae</taxon>
        <taxon>Cyprinodontiformes</taxon>
        <taxon>Goodeidae</taxon>
        <taxon>Ilyodon</taxon>
    </lineage>
</organism>
<proteinExistence type="predicted"/>
<comment type="caution">
    <text evidence="1">The sequence shown here is derived from an EMBL/GenBank/DDBJ whole genome shotgun (WGS) entry which is preliminary data.</text>
</comment>
<dbReference type="Proteomes" id="UP001482620">
    <property type="component" value="Unassembled WGS sequence"/>
</dbReference>
<gene>
    <name evidence="1" type="ORF">ILYODFUR_001684</name>
</gene>
<accession>A0ABV0UZD3</accession>
<name>A0ABV0UZD3_9TELE</name>
<keyword evidence="2" id="KW-1185">Reference proteome</keyword>
<evidence type="ECO:0000313" key="2">
    <source>
        <dbReference type="Proteomes" id="UP001482620"/>
    </source>
</evidence>
<evidence type="ECO:0000313" key="1">
    <source>
        <dbReference type="EMBL" id="MEQ2250517.1"/>
    </source>
</evidence>
<dbReference type="EMBL" id="JAHRIQ010092758">
    <property type="protein sequence ID" value="MEQ2250517.1"/>
    <property type="molecule type" value="Genomic_DNA"/>
</dbReference>
<protein>
    <submittedName>
        <fullName evidence="1">Uncharacterized protein</fullName>
    </submittedName>
</protein>